<keyword evidence="3" id="KW-1185">Reference proteome</keyword>
<protein>
    <recommendedName>
        <fullName evidence="1">Immunity MXAN-0049 protein domain-containing protein</fullName>
    </recommendedName>
</protein>
<dbReference type="Pfam" id="PF07791">
    <property type="entry name" value="Imm11"/>
    <property type="match status" value="1"/>
</dbReference>
<evidence type="ECO:0000313" key="3">
    <source>
        <dbReference type="Proteomes" id="UP000199159"/>
    </source>
</evidence>
<feature type="domain" description="Immunity MXAN-0049 protein" evidence="1">
    <location>
        <begin position="91"/>
        <end position="179"/>
    </location>
</feature>
<sequence>MKVWLLKRAYANFEVFRFSDQSTGKLFRKNFRGVPMSENWETLQIETFKKGQKSDFPSGLLSPPSFSEKAVQVLGDLLKGEVELLPMITENDDKYYVGNVTNILDCIDKDNSEVEVGEGGLVDDYLKYAFIEDVIKDCHIFRIVTHDTYRLLKTQVFVSDLFREKVLEARLSGFEFIEVWDSTKRMISSTKNKISSFHRNSEKFYTFEEASMLVRNHNKIVLSDEWAIRLGEDKKVQIGHLQEDGTFRWLNPIYYPPMFIEMKWRILE</sequence>
<reference evidence="3" key="1">
    <citation type="submission" date="2016-10" db="EMBL/GenBank/DDBJ databases">
        <authorList>
            <person name="Varghese N."/>
            <person name="Submissions S."/>
        </authorList>
    </citation>
    <scope>NUCLEOTIDE SEQUENCE [LARGE SCALE GENOMIC DNA]</scope>
    <source>
        <strain evidence="3">IBRC-M10078</strain>
    </source>
</reference>
<proteinExistence type="predicted"/>
<gene>
    <name evidence="2" type="ORF">SAMN05216565_101493</name>
</gene>
<name>A0A1H0PW56_9BACI</name>
<dbReference type="AlphaFoldDB" id="A0A1H0PW56"/>
<dbReference type="RefSeq" id="WP_090849552.1">
    <property type="nucleotide sequence ID" value="NZ_FNJU01000001.1"/>
</dbReference>
<dbReference type="OrthoDB" id="2875619at2"/>
<dbReference type="Proteomes" id="UP000199159">
    <property type="component" value="Unassembled WGS sequence"/>
</dbReference>
<dbReference type="STRING" id="930152.SAMN05216565_101493"/>
<evidence type="ECO:0000259" key="1">
    <source>
        <dbReference type="Pfam" id="PF07791"/>
    </source>
</evidence>
<dbReference type="EMBL" id="FNJU01000001">
    <property type="protein sequence ID" value="SDP09333.1"/>
    <property type="molecule type" value="Genomic_DNA"/>
</dbReference>
<organism evidence="2 3">
    <name type="scientific">Litchfieldia salsa</name>
    <dbReference type="NCBI Taxonomy" id="930152"/>
    <lineage>
        <taxon>Bacteria</taxon>
        <taxon>Bacillati</taxon>
        <taxon>Bacillota</taxon>
        <taxon>Bacilli</taxon>
        <taxon>Bacillales</taxon>
        <taxon>Bacillaceae</taxon>
        <taxon>Litchfieldia</taxon>
    </lineage>
</organism>
<accession>A0A1H0PW56</accession>
<dbReference type="InterPro" id="IPR012433">
    <property type="entry name" value="Imm11"/>
</dbReference>
<evidence type="ECO:0000313" key="2">
    <source>
        <dbReference type="EMBL" id="SDP09333.1"/>
    </source>
</evidence>